<feature type="domain" description="RecF/RecN/SMC N-terminal" evidence="11">
    <location>
        <begin position="2"/>
        <end position="536"/>
    </location>
</feature>
<evidence type="ECO:0000256" key="1">
    <source>
        <dbReference type="ARBA" id="ARBA00003618"/>
    </source>
</evidence>
<dbReference type="RefSeq" id="WP_344779074.1">
    <property type="nucleotide sequence ID" value="NZ_BAABAH010000028.1"/>
</dbReference>
<evidence type="ECO:0000256" key="9">
    <source>
        <dbReference type="PIRNR" id="PIRNR003128"/>
    </source>
</evidence>
<accession>A0ABP7J8V5</accession>
<dbReference type="PIRSF" id="PIRSF003128">
    <property type="entry name" value="RecN"/>
    <property type="match status" value="1"/>
</dbReference>
<dbReference type="Gene3D" id="3.40.50.300">
    <property type="entry name" value="P-loop containing nucleotide triphosphate hydrolases"/>
    <property type="match status" value="2"/>
</dbReference>
<evidence type="ECO:0000256" key="8">
    <source>
        <dbReference type="ARBA" id="ARBA00033408"/>
    </source>
</evidence>
<evidence type="ECO:0000256" key="4">
    <source>
        <dbReference type="ARBA" id="ARBA00022741"/>
    </source>
</evidence>
<keyword evidence="4" id="KW-0547">Nucleotide-binding</keyword>
<proteinExistence type="inferred from homology"/>
<organism evidence="12 13">
    <name type="scientific">Nocardioides panacisoli</name>
    <dbReference type="NCBI Taxonomy" id="627624"/>
    <lineage>
        <taxon>Bacteria</taxon>
        <taxon>Bacillati</taxon>
        <taxon>Actinomycetota</taxon>
        <taxon>Actinomycetes</taxon>
        <taxon>Propionibacteriales</taxon>
        <taxon>Nocardioidaceae</taxon>
        <taxon>Nocardioides</taxon>
    </lineage>
</organism>
<dbReference type="Pfam" id="PF02463">
    <property type="entry name" value="SMC_N"/>
    <property type="match status" value="1"/>
</dbReference>
<keyword evidence="7 9" id="KW-0234">DNA repair</keyword>
<sequence>MIEEIRISSLGVIDSSTLELGPGLTVITGETGAGKTMVVTALGLLLGGRADSGAVRSGARQARVEGVVDVTSLAGLGAAVDDVGGETEDGRVVLARNVSAEGRSRAFVGGASVPVATLTELAEPLVAVHGQSDQHRLLKPQMQRQALDMFAGDAVAALSARYAALYDDLTACERELAEVVASARERAREADLLRFGVGEIEAVEPQPGEDGELAAEEARLGHADTLRVAAEQAREALSSEQGSPDALGAVAAARGQLDGVRDHDPAAAELADRIAEVTYLLSDLAADVASYASGIDTDPQRLAAVSERRAALTALTRKYGDTVDEVLAWAEESSARLLDLDSTDEQIAVLDARRTELRAELAEVAAALSAARAEAAGRLGKAVTDELALLAMPHAKVTVDVRQHEVEDPEDTAHPPTDRLLVGGRWLRTGRSGVDEVEILLAANTGSEPRPLHKGASGGELSRVMLAVEVSLAGTSPVPTFVFDEVDSGVGGAAAVEIGRRLAALARSAQVLVVTHLPQVAAYADRHVVVEKSSDGSVTSSGLTTLDDAGRERELSRMLAGLAGSDTAIAHARELLDVARDTTRQGAWNRG</sequence>
<keyword evidence="6" id="KW-0067">ATP-binding</keyword>
<evidence type="ECO:0000256" key="3">
    <source>
        <dbReference type="ARBA" id="ARBA00021315"/>
    </source>
</evidence>
<keyword evidence="10" id="KW-0175">Coiled coil</keyword>
<dbReference type="CDD" id="cd03241">
    <property type="entry name" value="ABC_RecN"/>
    <property type="match status" value="1"/>
</dbReference>
<comment type="function">
    <text evidence="1 9">May be involved in recombinational repair of damaged DNA.</text>
</comment>
<dbReference type="SUPFAM" id="SSF52540">
    <property type="entry name" value="P-loop containing nucleoside triphosphate hydrolases"/>
    <property type="match status" value="2"/>
</dbReference>
<feature type="coiled-coil region" evidence="10">
    <location>
        <begin position="340"/>
        <end position="374"/>
    </location>
</feature>
<dbReference type="InterPro" id="IPR003395">
    <property type="entry name" value="RecF/RecN/SMC_N"/>
</dbReference>
<evidence type="ECO:0000256" key="6">
    <source>
        <dbReference type="ARBA" id="ARBA00022840"/>
    </source>
</evidence>
<dbReference type="InterPro" id="IPR004604">
    <property type="entry name" value="DNA_recomb/repair_RecN"/>
</dbReference>
<gene>
    <name evidence="12" type="primary">recN</name>
    <name evidence="12" type="ORF">GCM10022242_42080</name>
</gene>
<evidence type="ECO:0000259" key="11">
    <source>
        <dbReference type="Pfam" id="PF02463"/>
    </source>
</evidence>
<dbReference type="EMBL" id="BAABAH010000028">
    <property type="protein sequence ID" value="GAA3837039.1"/>
    <property type="molecule type" value="Genomic_DNA"/>
</dbReference>
<protein>
    <recommendedName>
        <fullName evidence="3 9">DNA repair protein RecN</fullName>
    </recommendedName>
    <alternativeName>
        <fullName evidence="8 9">Recombination protein N</fullName>
    </alternativeName>
</protein>
<dbReference type="InterPro" id="IPR027417">
    <property type="entry name" value="P-loop_NTPase"/>
</dbReference>
<name>A0ABP7J8V5_9ACTN</name>
<comment type="similarity">
    <text evidence="2 9">Belongs to the RecN family.</text>
</comment>
<evidence type="ECO:0000256" key="5">
    <source>
        <dbReference type="ARBA" id="ARBA00022763"/>
    </source>
</evidence>
<evidence type="ECO:0000256" key="2">
    <source>
        <dbReference type="ARBA" id="ARBA00009441"/>
    </source>
</evidence>
<reference evidence="13" key="1">
    <citation type="journal article" date="2019" name="Int. J. Syst. Evol. Microbiol.">
        <title>The Global Catalogue of Microorganisms (GCM) 10K type strain sequencing project: providing services to taxonomists for standard genome sequencing and annotation.</title>
        <authorList>
            <consortium name="The Broad Institute Genomics Platform"/>
            <consortium name="The Broad Institute Genome Sequencing Center for Infectious Disease"/>
            <person name="Wu L."/>
            <person name="Ma J."/>
        </authorList>
    </citation>
    <scope>NUCLEOTIDE SEQUENCE [LARGE SCALE GENOMIC DNA]</scope>
    <source>
        <strain evidence="13">JCM 16953</strain>
    </source>
</reference>
<keyword evidence="13" id="KW-1185">Reference proteome</keyword>
<dbReference type="NCBIfam" id="TIGR00634">
    <property type="entry name" value="recN"/>
    <property type="match status" value="1"/>
</dbReference>
<keyword evidence="5 9" id="KW-0227">DNA damage</keyword>
<dbReference type="PANTHER" id="PTHR11059">
    <property type="entry name" value="DNA REPAIR PROTEIN RECN"/>
    <property type="match status" value="1"/>
</dbReference>
<dbReference type="PANTHER" id="PTHR11059:SF0">
    <property type="entry name" value="DNA REPAIR PROTEIN RECN"/>
    <property type="match status" value="1"/>
</dbReference>
<dbReference type="Proteomes" id="UP001501821">
    <property type="component" value="Unassembled WGS sequence"/>
</dbReference>
<evidence type="ECO:0000256" key="10">
    <source>
        <dbReference type="SAM" id="Coils"/>
    </source>
</evidence>
<evidence type="ECO:0000256" key="7">
    <source>
        <dbReference type="ARBA" id="ARBA00023204"/>
    </source>
</evidence>
<evidence type="ECO:0000313" key="13">
    <source>
        <dbReference type="Proteomes" id="UP001501821"/>
    </source>
</evidence>
<evidence type="ECO:0000313" key="12">
    <source>
        <dbReference type="EMBL" id="GAA3837039.1"/>
    </source>
</evidence>
<comment type="caution">
    <text evidence="12">The sequence shown here is derived from an EMBL/GenBank/DDBJ whole genome shotgun (WGS) entry which is preliminary data.</text>
</comment>